<dbReference type="PANTHER" id="PTHR31234:SF66">
    <property type="entry name" value="LATE EMBRYOGENESIS ABUNDANT PROTEIN"/>
    <property type="match status" value="1"/>
</dbReference>
<sequence length="137" mass="15416">MAISVIILGILVFVGYIVIHPRFPTISIPYAHLDLLRNDYAGLLQTQLTIVVMAQNGNAKAHATFSDLRFNLSYQGQDVTTLVAHDPFDVPKNNSKFLTYVVQPNSIPLNPDQMEEVDESWKRNMIGFELKGNGRTR</sequence>
<comment type="subcellular location">
    <subcellularLocation>
        <location evidence="1">Membrane</location>
    </subcellularLocation>
</comment>
<name>I3SPA1_LOTJA</name>
<dbReference type="InterPro" id="IPR044839">
    <property type="entry name" value="NDR1-like"/>
</dbReference>
<keyword evidence="2 3" id="KW-0472">Membrane</keyword>
<keyword evidence="3" id="KW-1133">Transmembrane helix</keyword>
<dbReference type="GO" id="GO:0005886">
    <property type="term" value="C:plasma membrane"/>
    <property type="evidence" value="ECO:0007669"/>
    <property type="project" value="TreeGrafter"/>
</dbReference>
<proteinExistence type="evidence at transcript level"/>
<organism evidence="4">
    <name type="scientific">Lotus japonicus</name>
    <name type="common">Lotus corniculatus var. japonicus</name>
    <dbReference type="NCBI Taxonomy" id="34305"/>
    <lineage>
        <taxon>Eukaryota</taxon>
        <taxon>Viridiplantae</taxon>
        <taxon>Streptophyta</taxon>
        <taxon>Embryophyta</taxon>
        <taxon>Tracheophyta</taxon>
        <taxon>Spermatophyta</taxon>
        <taxon>Magnoliopsida</taxon>
        <taxon>eudicotyledons</taxon>
        <taxon>Gunneridae</taxon>
        <taxon>Pentapetalae</taxon>
        <taxon>rosids</taxon>
        <taxon>fabids</taxon>
        <taxon>Fabales</taxon>
        <taxon>Fabaceae</taxon>
        <taxon>Papilionoideae</taxon>
        <taxon>50 kb inversion clade</taxon>
        <taxon>NPAAA clade</taxon>
        <taxon>Hologalegina</taxon>
        <taxon>robinioid clade</taxon>
        <taxon>Loteae</taxon>
        <taxon>Lotus</taxon>
    </lineage>
</organism>
<evidence type="ECO:0000256" key="2">
    <source>
        <dbReference type="ARBA" id="ARBA00023136"/>
    </source>
</evidence>
<dbReference type="PANTHER" id="PTHR31234">
    <property type="entry name" value="LATE EMBRYOGENESIS ABUNDANT (LEA) HYDROXYPROLINE-RICH GLYCOPROTEIN FAMILY"/>
    <property type="match status" value="1"/>
</dbReference>
<dbReference type="AlphaFoldDB" id="I3SPA1"/>
<feature type="transmembrane region" description="Helical" evidence="3">
    <location>
        <begin position="6"/>
        <end position="23"/>
    </location>
</feature>
<evidence type="ECO:0000256" key="3">
    <source>
        <dbReference type="SAM" id="Phobius"/>
    </source>
</evidence>
<dbReference type="GO" id="GO:0098542">
    <property type="term" value="P:defense response to other organism"/>
    <property type="evidence" value="ECO:0007669"/>
    <property type="project" value="InterPro"/>
</dbReference>
<protein>
    <recommendedName>
        <fullName evidence="5">Late embryogenesis abundant protein LEA-2 subgroup domain-containing protein</fullName>
    </recommendedName>
</protein>
<reference evidence="4" key="1">
    <citation type="submission" date="2012-05" db="EMBL/GenBank/DDBJ databases">
        <authorList>
            <person name="Krishnakumar V."/>
            <person name="Cheung F."/>
            <person name="Xiao Y."/>
            <person name="Chan A."/>
            <person name="Moskal W.A."/>
            <person name="Town C.D."/>
        </authorList>
    </citation>
    <scope>NUCLEOTIDE SEQUENCE</scope>
</reference>
<accession>I3SPA1</accession>
<evidence type="ECO:0008006" key="5">
    <source>
        <dbReference type="Google" id="ProtNLM"/>
    </source>
</evidence>
<dbReference type="EMBL" id="BT142299">
    <property type="protein sequence ID" value="AFK42093.1"/>
    <property type="molecule type" value="mRNA"/>
</dbReference>
<evidence type="ECO:0000313" key="4">
    <source>
        <dbReference type="EMBL" id="AFK42093.1"/>
    </source>
</evidence>
<keyword evidence="3" id="KW-0812">Transmembrane</keyword>
<evidence type="ECO:0000256" key="1">
    <source>
        <dbReference type="ARBA" id="ARBA00004370"/>
    </source>
</evidence>